<organism evidence="2 3">
    <name type="scientific">Actinomadura alba</name>
    <dbReference type="NCBI Taxonomy" id="406431"/>
    <lineage>
        <taxon>Bacteria</taxon>
        <taxon>Bacillati</taxon>
        <taxon>Actinomycetota</taxon>
        <taxon>Actinomycetes</taxon>
        <taxon>Streptosporangiales</taxon>
        <taxon>Thermomonosporaceae</taxon>
        <taxon>Actinomadura</taxon>
    </lineage>
</organism>
<dbReference type="Pfam" id="PF07812">
    <property type="entry name" value="TfuA"/>
    <property type="match status" value="1"/>
</dbReference>
<evidence type="ECO:0000313" key="3">
    <source>
        <dbReference type="Proteomes" id="UP000805614"/>
    </source>
</evidence>
<dbReference type="Proteomes" id="UP000805614">
    <property type="component" value="Unassembled WGS sequence"/>
</dbReference>
<reference evidence="2 3" key="1">
    <citation type="submission" date="2020-06" db="EMBL/GenBank/DDBJ databases">
        <title>Actinomadura xiongansis sp. nov., isolated from soil of Baiyangdian.</title>
        <authorList>
            <person name="Zhang X."/>
        </authorList>
    </citation>
    <scope>NUCLEOTIDE SEQUENCE [LARGE SCALE GENOMIC DNA]</scope>
    <source>
        <strain evidence="2 3">HBUM206468</strain>
    </source>
</reference>
<protein>
    <recommendedName>
        <fullName evidence="1">TfuA-like core domain-containing protein</fullName>
    </recommendedName>
</protein>
<accession>A0ABR7M2R7</accession>
<feature type="domain" description="TfuA-like core" evidence="1">
    <location>
        <begin position="56"/>
        <end position="172"/>
    </location>
</feature>
<evidence type="ECO:0000313" key="2">
    <source>
        <dbReference type="EMBL" id="MBC6471384.1"/>
    </source>
</evidence>
<comment type="caution">
    <text evidence="2">The sequence shown here is derived from an EMBL/GenBank/DDBJ whole genome shotgun (WGS) entry which is preliminary data.</text>
</comment>
<sequence>MIDHRPSNALHVYAGPTLDADTIHALAPEAIVQPPAQHGDLLRLTPSPGDTVLLIDGLWHQVPPVRHKEILELLHRGTRVVGAASMGALRAAELAPYGMIGVGWVYQQYATGRIEADDEVALVHTPDGRPLSTALVCLRYALQHAADTAVITKADAERLLELARAMPFHRRSWAALGHAAAQAGLAAAHRHVVTWLGTSVSPDAADIKAADARLAILLASVGKLPAATAAGNWQHEPWRTSHLRRWIATYRPVSTIDDAQVPLLPALQYAQLYDPRFPACWRRRVLAWIAGRPETTPTDVLEDQALAAARDRGLHLGALAPAQVEHWATPTEIITLCQRELLLRILIRSARLDPTASVWPETPADANGLLDLTDCARVAATAWRVNRAVEASGPGRTIGHLDPDRIRTQLARHWGLIAEPVDSRELTAAARDRGILSGEAAVTQARPFYLATRTAPAVPAASAQA</sequence>
<proteinExistence type="predicted"/>
<dbReference type="RefSeq" id="WP_187248420.1">
    <property type="nucleotide sequence ID" value="NZ_BAAAOK010000048.1"/>
</dbReference>
<name>A0ABR7M2R7_9ACTN</name>
<evidence type="ECO:0000259" key="1">
    <source>
        <dbReference type="Pfam" id="PF07812"/>
    </source>
</evidence>
<dbReference type="InterPro" id="IPR012924">
    <property type="entry name" value="TfuA_core"/>
</dbReference>
<gene>
    <name evidence="2" type="ORF">HKK74_38790</name>
</gene>
<dbReference type="EMBL" id="JABVEC010000078">
    <property type="protein sequence ID" value="MBC6471384.1"/>
    <property type="molecule type" value="Genomic_DNA"/>
</dbReference>
<keyword evidence="3" id="KW-1185">Reference proteome</keyword>